<sequence length="548" mass="60993">MARWKKIAIVIISAGAIFTIGKACGWWGKTTANDPNTLSYALGADIQTMDMSKATDQYSMSIMGNTEANLLRMNAKGEPEPELAKSVDVSADGLTYTAKLRPNLRWSDGSKLTAQDFLYSWRRVVDPKTASQYAYLTSGVKNADDIVAGKKPVKSLGVSVDGDTITFKLEHPMPQFKDLLTFGTFMPQKESFVNKQGSKYGTTSDTQIYSGAYKFEGWNGTNNRFKMVKNPYYWDAKNVKTETIKWQVVNKPETIVQLYKRGVVDRAQIYTSPEIYKSNSKDKDVSNSPMAATTYLEYNQSGANKFLSNTKIRQALNLSTNRQVMVDQASGGARKVATGYAPTGLMKTPSGEDLAKYVNPHYEYDADQAKKLFAEGMQELGQKQMKVTLLTDADNPISKNMVDYLKQSWESNLKGIQVTEKIVPFKQRIQDQAAGNFDIVLNNWTGDYPDGSTFYDLFKGVDTGQNNGRFKNQTYIDAIEKSDTTDANNPEARVNDFKTAEAALKDQANINPIAFWPGYALNRKNVKGVIINATGIPIDVTHAYRTGK</sequence>
<dbReference type="Gene3D" id="3.10.105.10">
    <property type="entry name" value="Dipeptide-binding Protein, Domain 3"/>
    <property type="match status" value="1"/>
</dbReference>
<evidence type="ECO:0000256" key="4">
    <source>
        <dbReference type="ARBA" id="ARBA00022729"/>
    </source>
</evidence>
<dbReference type="SUPFAM" id="SSF53850">
    <property type="entry name" value="Periplasmic binding protein-like II"/>
    <property type="match status" value="1"/>
</dbReference>
<evidence type="ECO:0000313" key="7">
    <source>
        <dbReference type="Proteomes" id="UP001314241"/>
    </source>
</evidence>
<evidence type="ECO:0000256" key="2">
    <source>
        <dbReference type="ARBA" id="ARBA00005695"/>
    </source>
</evidence>
<keyword evidence="4" id="KW-0732">Signal</keyword>
<feature type="domain" description="Solute-binding protein family 5" evidence="5">
    <location>
        <begin position="78"/>
        <end position="461"/>
    </location>
</feature>
<evidence type="ECO:0000256" key="1">
    <source>
        <dbReference type="ARBA" id="ARBA00004196"/>
    </source>
</evidence>
<organism evidence="6 7">
    <name type="scientific">Eupransor demetentiae</name>
    <dbReference type="NCBI Taxonomy" id="3109584"/>
    <lineage>
        <taxon>Bacteria</taxon>
        <taxon>Bacillati</taxon>
        <taxon>Bacillota</taxon>
        <taxon>Bacilli</taxon>
        <taxon>Lactobacillales</taxon>
        <taxon>Lactobacillaceae</taxon>
        <taxon>Eupransor</taxon>
    </lineage>
</organism>
<keyword evidence="7" id="KW-1185">Reference proteome</keyword>
<comment type="subcellular location">
    <subcellularLocation>
        <location evidence="1">Cell envelope</location>
    </subcellularLocation>
</comment>
<proteinExistence type="inferred from homology"/>
<evidence type="ECO:0000313" key="6">
    <source>
        <dbReference type="EMBL" id="CAK8054803.1"/>
    </source>
</evidence>
<keyword evidence="3" id="KW-0813">Transport</keyword>
<dbReference type="Gene3D" id="3.90.76.10">
    <property type="entry name" value="Dipeptide-binding Protein, Domain 1"/>
    <property type="match status" value="1"/>
</dbReference>
<name>A0ABM9N6F0_9LACO</name>
<comment type="caution">
    <text evidence="6">The sequence shown here is derived from an EMBL/GenBank/DDBJ whole genome shotgun (WGS) entry which is preliminary data.</text>
</comment>
<dbReference type="InterPro" id="IPR000914">
    <property type="entry name" value="SBP_5_dom"/>
</dbReference>
<dbReference type="InterPro" id="IPR030678">
    <property type="entry name" value="Peptide/Ni-bd"/>
</dbReference>
<protein>
    <submittedName>
        <fullName evidence="6">Periplasmic component (OppA)</fullName>
    </submittedName>
</protein>
<reference evidence="6 7" key="1">
    <citation type="submission" date="2024-01" db="EMBL/GenBank/DDBJ databases">
        <authorList>
            <person name="Botero Cardona J."/>
        </authorList>
    </citation>
    <scope>NUCLEOTIDE SEQUENCE [LARGE SCALE GENOMIC DNA]</scope>
    <source>
        <strain evidence="6 7">LMG 33000</strain>
    </source>
</reference>
<gene>
    <name evidence="6" type="ORF">R54876_GBNLAHCA_01384</name>
</gene>
<dbReference type="PANTHER" id="PTHR30290:SF10">
    <property type="entry name" value="PERIPLASMIC OLIGOPEPTIDE-BINDING PROTEIN-RELATED"/>
    <property type="match status" value="1"/>
</dbReference>
<accession>A0ABM9N6F0</accession>
<dbReference type="PIRSF" id="PIRSF002741">
    <property type="entry name" value="MppA"/>
    <property type="match status" value="1"/>
</dbReference>
<dbReference type="RefSeq" id="WP_349642351.1">
    <property type="nucleotide sequence ID" value="NZ_CAWVOH010000004.1"/>
</dbReference>
<dbReference type="Proteomes" id="UP001314241">
    <property type="component" value="Unassembled WGS sequence"/>
</dbReference>
<dbReference type="Pfam" id="PF00496">
    <property type="entry name" value="SBP_bac_5"/>
    <property type="match status" value="1"/>
</dbReference>
<dbReference type="InterPro" id="IPR039424">
    <property type="entry name" value="SBP_5"/>
</dbReference>
<comment type="similarity">
    <text evidence="2">Belongs to the bacterial solute-binding protein 5 family.</text>
</comment>
<dbReference type="PANTHER" id="PTHR30290">
    <property type="entry name" value="PERIPLASMIC BINDING COMPONENT OF ABC TRANSPORTER"/>
    <property type="match status" value="1"/>
</dbReference>
<evidence type="ECO:0000256" key="3">
    <source>
        <dbReference type="ARBA" id="ARBA00022448"/>
    </source>
</evidence>
<evidence type="ECO:0000259" key="5">
    <source>
        <dbReference type="Pfam" id="PF00496"/>
    </source>
</evidence>
<dbReference type="CDD" id="cd08504">
    <property type="entry name" value="PBP2_OppA"/>
    <property type="match status" value="1"/>
</dbReference>
<dbReference type="EMBL" id="CAWVOH010000004">
    <property type="protein sequence ID" value="CAK8054803.1"/>
    <property type="molecule type" value="Genomic_DNA"/>
</dbReference>
<dbReference type="Gene3D" id="3.40.190.10">
    <property type="entry name" value="Periplasmic binding protein-like II"/>
    <property type="match status" value="1"/>
</dbReference>